<dbReference type="FunFam" id="3.40.50.300:FF:000536">
    <property type="entry name" value="GTPase IMAP family member 8"/>
    <property type="match status" value="1"/>
</dbReference>
<evidence type="ECO:0000256" key="6">
    <source>
        <dbReference type="ARBA" id="ARBA00022490"/>
    </source>
</evidence>
<evidence type="ECO:0000256" key="5">
    <source>
        <dbReference type="ARBA" id="ARBA00008535"/>
    </source>
</evidence>
<comment type="similarity">
    <text evidence="5">Belongs to the TRAFAC class TrmE-Era-EngA-EngB-Septin-like GTPase superfamily. AIG1/Toc34/Toc159-like paraseptin GTPase family. IAN subfamily.</text>
</comment>
<evidence type="ECO:0000256" key="3">
    <source>
        <dbReference type="ARBA" id="ARBA00004514"/>
    </source>
</evidence>
<evidence type="ECO:0000256" key="7">
    <source>
        <dbReference type="ARBA" id="ARBA00022737"/>
    </source>
</evidence>
<dbReference type="GeneTree" id="ENSGT01120000271858"/>
<dbReference type="Proteomes" id="UP000261500">
    <property type="component" value="Unplaced"/>
</dbReference>
<reference evidence="17" key="1">
    <citation type="submission" date="2025-08" db="UniProtKB">
        <authorList>
            <consortium name="Ensembl"/>
        </authorList>
    </citation>
    <scope>IDENTIFICATION</scope>
</reference>
<evidence type="ECO:0000256" key="9">
    <source>
        <dbReference type="ARBA" id="ARBA00022824"/>
    </source>
</evidence>
<keyword evidence="7" id="KW-0677">Repeat</keyword>
<dbReference type="AlphaFoldDB" id="A0A3B3V679"/>
<accession>A0A3B3V679</accession>
<dbReference type="CDD" id="cd01852">
    <property type="entry name" value="AIG1"/>
    <property type="match status" value="1"/>
</dbReference>
<evidence type="ECO:0000256" key="15">
    <source>
        <dbReference type="ARBA" id="ARBA00077278"/>
    </source>
</evidence>
<evidence type="ECO:0000313" key="18">
    <source>
        <dbReference type="Proteomes" id="UP000261500"/>
    </source>
</evidence>
<evidence type="ECO:0000259" key="16">
    <source>
        <dbReference type="PROSITE" id="PS51720"/>
    </source>
</evidence>
<keyword evidence="9" id="KW-0256">Endoplasmic reticulum</keyword>
<keyword evidence="6" id="KW-0963">Cytoplasm</keyword>
<evidence type="ECO:0000256" key="12">
    <source>
        <dbReference type="ARBA" id="ARBA00023134"/>
    </source>
</evidence>
<evidence type="ECO:0000256" key="14">
    <source>
        <dbReference type="ARBA" id="ARBA00073539"/>
    </source>
</evidence>
<reference evidence="17" key="2">
    <citation type="submission" date="2025-09" db="UniProtKB">
        <authorList>
            <consortium name="Ensembl"/>
        </authorList>
    </citation>
    <scope>IDENTIFICATION</scope>
</reference>
<dbReference type="GO" id="GO:0005525">
    <property type="term" value="F:GTP binding"/>
    <property type="evidence" value="ECO:0007669"/>
    <property type="project" value="UniProtKB-KW"/>
</dbReference>
<evidence type="ECO:0000256" key="11">
    <source>
        <dbReference type="ARBA" id="ARBA00023128"/>
    </source>
</evidence>
<dbReference type="GO" id="GO:0005783">
    <property type="term" value="C:endoplasmic reticulum"/>
    <property type="evidence" value="ECO:0007669"/>
    <property type="project" value="UniProtKB-SubCell"/>
</dbReference>
<keyword evidence="18" id="KW-1185">Reference proteome</keyword>
<evidence type="ECO:0000256" key="8">
    <source>
        <dbReference type="ARBA" id="ARBA00022741"/>
    </source>
</evidence>
<organism evidence="17 18">
    <name type="scientific">Poecilia latipinna</name>
    <name type="common">sailfin molly</name>
    <dbReference type="NCBI Taxonomy" id="48699"/>
    <lineage>
        <taxon>Eukaryota</taxon>
        <taxon>Metazoa</taxon>
        <taxon>Chordata</taxon>
        <taxon>Craniata</taxon>
        <taxon>Vertebrata</taxon>
        <taxon>Euteleostomi</taxon>
        <taxon>Actinopterygii</taxon>
        <taxon>Neopterygii</taxon>
        <taxon>Teleostei</taxon>
        <taxon>Neoteleostei</taxon>
        <taxon>Acanthomorphata</taxon>
        <taxon>Ovalentaria</taxon>
        <taxon>Atherinomorphae</taxon>
        <taxon>Cyprinodontiformes</taxon>
        <taxon>Poeciliidae</taxon>
        <taxon>Poeciliinae</taxon>
        <taxon>Poecilia</taxon>
    </lineage>
</organism>
<dbReference type="Ensembl" id="ENSPLAT00000013313.1">
    <property type="protein sequence ID" value="ENSPLAP00000020528.1"/>
    <property type="gene ID" value="ENSPLAG00000003502.1"/>
</dbReference>
<protein>
    <recommendedName>
        <fullName evidence="14">GTPase IMAP family member 8</fullName>
    </recommendedName>
    <alternativeName>
        <fullName evidence="15">Immune-associated nucleotide-binding protein 9</fullName>
    </alternativeName>
</protein>
<keyword evidence="8" id="KW-0547">Nucleotide-binding</keyword>
<evidence type="ECO:0000256" key="13">
    <source>
        <dbReference type="ARBA" id="ARBA00056809"/>
    </source>
</evidence>
<sequence>FSIIFLSNPDPEQIPISDCLRIVLIGKTGGGKSSSGNTILGRKLFEAKASQQSVTRNCQKAQTEIGGRSVVVVDTPGLFDNTLTPDQVDEELLKCMSLLAPGPHVFLLVMQVGRFTEEEKQTLKKMKNIFGKNSEDFTLILFTGGDKLKYEDKTIEQYLSEGRDESFMKVINDCGGGYHVFNNYDKQNRSQTNELIQKINKMMLQEAEAAIQREQKMSEKQHSVTHHNFLKIFGFSKVDQTILVSLDLYIYFNQSELCFKHCSLL</sequence>
<dbReference type="PANTHER" id="PTHR10903:SF170">
    <property type="entry name" value="GTPASE IMAP FAMILY MEMBER 7"/>
    <property type="match status" value="1"/>
</dbReference>
<dbReference type="InterPro" id="IPR045058">
    <property type="entry name" value="GIMA/IAN/Toc"/>
</dbReference>
<dbReference type="GO" id="GO:0005739">
    <property type="term" value="C:mitochondrion"/>
    <property type="evidence" value="ECO:0007669"/>
    <property type="project" value="UniProtKB-SubCell"/>
</dbReference>
<comment type="subcellular location">
    <subcellularLocation>
        <location evidence="3">Cytoplasm</location>
        <location evidence="3">Cytosol</location>
    </subcellularLocation>
    <subcellularLocation>
        <location evidence="2">Endoplasmic reticulum</location>
    </subcellularLocation>
    <subcellularLocation>
        <location evidence="4">Golgi apparatus</location>
    </subcellularLocation>
    <subcellularLocation>
        <location evidence="1">Mitochondrion</location>
    </subcellularLocation>
</comment>
<dbReference type="Gene3D" id="3.40.50.300">
    <property type="entry name" value="P-loop containing nucleotide triphosphate hydrolases"/>
    <property type="match status" value="1"/>
</dbReference>
<evidence type="ECO:0000256" key="2">
    <source>
        <dbReference type="ARBA" id="ARBA00004240"/>
    </source>
</evidence>
<evidence type="ECO:0000256" key="10">
    <source>
        <dbReference type="ARBA" id="ARBA00023034"/>
    </source>
</evidence>
<keyword evidence="11" id="KW-0496">Mitochondrion</keyword>
<dbReference type="GO" id="GO:0005794">
    <property type="term" value="C:Golgi apparatus"/>
    <property type="evidence" value="ECO:0007669"/>
    <property type="project" value="UniProtKB-SubCell"/>
</dbReference>
<dbReference type="InterPro" id="IPR027417">
    <property type="entry name" value="P-loop_NTPase"/>
</dbReference>
<comment type="function">
    <text evidence="13">Exerts an anti-apoptotic effect in the immune system and is involved in responses to infections.</text>
</comment>
<keyword evidence="12" id="KW-0342">GTP-binding</keyword>
<feature type="domain" description="AIG1-type G" evidence="16">
    <location>
        <begin position="17"/>
        <end position="221"/>
    </location>
</feature>
<dbReference type="PROSITE" id="PS51720">
    <property type="entry name" value="G_AIG1"/>
    <property type="match status" value="1"/>
</dbReference>
<dbReference type="InterPro" id="IPR006703">
    <property type="entry name" value="G_AIG1"/>
</dbReference>
<proteinExistence type="inferred from homology"/>
<dbReference type="PANTHER" id="PTHR10903">
    <property type="entry name" value="GTPASE, IMAP FAMILY MEMBER-RELATED"/>
    <property type="match status" value="1"/>
</dbReference>
<evidence type="ECO:0000313" key="17">
    <source>
        <dbReference type="Ensembl" id="ENSPLAP00000020528.1"/>
    </source>
</evidence>
<keyword evidence="10" id="KW-0333">Golgi apparatus</keyword>
<evidence type="ECO:0000256" key="4">
    <source>
        <dbReference type="ARBA" id="ARBA00004555"/>
    </source>
</evidence>
<dbReference type="STRING" id="48699.ENSPLAP00000020528"/>
<dbReference type="Pfam" id="PF04548">
    <property type="entry name" value="AIG1"/>
    <property type="match status" value="1"/>
</dbReference>
<dbReference type="SUPFAM" id="SSF52540">
    <property type="entry name" value="P-loop containing nucleoside triphosphate hydrolases"/>
    <property type="match status" value="1"/>
</dbReference>
<dbReference type="GO" id="GO:0005829">
    <property type="term" value="C:cytosol"/>
    <property type="evidence" value="ECO:0007669"/>
    <property type="project" value="UniProtKB-SubCell"/>
</dbReference>
<evidence type="ECO:0000256" key="1">
    <source>
        <dbReference type="ARBA" id="ARBA00004173"/>
    </source>
</evidence>
<name>A0A3B3V679_9TELE</name>